<organism evidence="15 16">
    <name type="scientific">Ciccaba nigrolineata</name>
    <dbReference type="NCBI Taxonomy" id="1118524"/>
    <lineage>
        <taxon>Eukaryota</taxon>
        <taxon>Metazoa</taxon>
        <taxon>Chordata</taxon>
        <taxon>Craniata</taxon>
        <taxon>Vertebrata</taxon>
        <taxon>Euteleostomi</taxon>
        <taxon>Archelosauria</taxon>
        <taxon>Archosauria</taxon>
        <taxon>Dinosauria</taxon>
        <taxon>Saurischia</taxon>
        <taxon>Theropoda</taxon>
        <taxon>Coelurosauria</taxon>
        <taxon>Aves</taxon>
        <taxon>Neognathae</taxon>
        <taxon>Neoaves</taxon>
        <taxon>Telluraves</taxon>
        <taxon>Strigiformes</taxon>
        <taxon>Strigidae</taxon>
        <taxon>Ciccaba</taxon>
    </lineage>
</organism>
<evidence type="ECO:0000256" key="8">
    <source>
        <dbReference type="ARBA" id="ARBA00022989"/>
    </source>
</evidence>
<dbReference type="FunFam" id="2.60.40.60:FF:000105">
    <property type="entry name" value="Protocadherin 17"/>
    <property type="match status" value="1"/>
</dbReference>
<comment type="subcellular location">
    <subcellularLocation>
        <location evidence="1">Cell membrane</location>
        <topology evidence="1">Single-pass type I membrane protein</topology>
    </subcellularLocation>
</comment>
<feature type="domain" description="Cadherin" evidence="14">
    <location>
        <begin position="498"/>
        <end position="605"/>
    </location>
</feature>
<dbReference type="Pfam" id="PF00028">
    <property type="entry name" value="Cadherin"/>
    <property type="match status" value="5"/>
</dbReference>
<dbReference type="AlphaFoldDB" id="A0A7K8V2I3"/>
<dbReference type="CDD" id="cd11304">
    <property type="entry name" value="Cadherin_repeat"/>
    <property type="match status" value="6"/>
</dbReference>
<evidence type="ECO:0000256" key="13">
    <source>
        <dbReference type="SAM" id="Phobius"/>
    </source>
</evidence>
<dbReference type="GO" id="GO:0007156">
    <property type="term" value="P:homophilic cell adhesion via plasma membrane adhesion molecules"/>
    <property type="evidence" value="ECO:0007669"/>
    <property type="project" value="InterPro"/>
</dbReference>
<dbReference type="FunFam" id="2.60.40.60:FF:000002">
    <property type="entry name" value="Protocadherin alpha 2"/>
    <property type="match status" value="1"/>
</dbReference>
<evidence type="ECO:0000256" key="10">
    <source>
        <dbReference type="ARBA" id="ARBA00023180"/>
    </source>
</evidence>
<gene>
    <name evidence="15" type="primary">Pcdh17</name>
    <name evidence="15" type="ORF">CICNIG_R04289</name>
</gene>
<dbReference type="Proteomes" id="UP000542434">
    <property type="component" value="Unassembled WGS sequence"/>
</dbReference>
<sequence>GLLYTKQRIDREALCRRSAKCQLSLEVFANDQEICMIKVEIQDLNDNAPAFPSDQVDMDISENAAPGTRFPLTSAHDPDAGDNGLRTYLLTRDDYGLFSLDVKSRGDGTKFPELVIQKPLDREEQSHHTLVLTALDGGDPPRSGTVQINVRLIDSNDNSPIFEAASYVVELPENAPLGTAVIDLNATDADEGTNGEVLYSFSGYAPERVRDLFSIDPQSGLIRVKGNLDYEESGLIEIDVQARDLGPNPIPAHCKVTVRLIDRNDNAPTIGFVSVRQGALSEAAPPGTVIALVRVTDRDSGKNGQLQCRVLGGGGGPGAVPFTLEENYDNFYTVVTDRPLDREAQDEYNVTIVARDGGNPSLNSTKSFSVRILDENDNPPRFSKNLYVLQVPENNIPGEYLGSVLAQDPDLGQNGTVSYSILPGHVGDVSIYTYVSVNPTNGAIYALRSFNYEQTKHFEFRVLAKDSGSPHRESNATVRVTVLDVNDNAPLIVLPALINDTAELQVPRNAGVGYPVGTVRALDSDFGESGRLTYEIVEGNEEHLFEMDPTSGEIRTLHPYWEELSPVAELVVKVSDHGKPSLSAVAKLIVRALAGPLPEAGEPQVNGEQHRRPHWDLSLPLIVTLSTVSIILLAAMITIAVKCKRENKEIRTYNCRIADGSGGGKGKKKKISKNDIMLVPSEGEDSQGPLNVMNVVSSPSLATSPMYFDYQTRLPLSSPRSEVMYLKPASNNLTVPQGHVGCHTSFTGQGTNASEAPPSRMSIIQTDNFPAEPNYMGSRQQFVQSSSTFKDPERASLRDSGHGDSDQADSDQDTNKGSCCDMSVREALKMKTTSTKSQPLEQEREIQVSCLCCTDDCHNLSH</sequence>
<evidence type="ECO:0000256" key="4">
    <source>
        <dbReference type="ARBA" id="ARBA00022729"/>
    </source>
</evidence>
<keyword evidence="3 13" id="KW-0812">Transmembrane</keyword>
<evidence type="ECO:0000256" key="12">
    <source>
        <dbReference type="SAM" id="MobiDB-lite"/>
    </source>
</evidence>
<evidence type="ECO:0000256" key="1">
    <source>
        <dbReference type="ARBA" id="ARBA00004251"/>
    </source>
</evidence>
<dbReference type="GO" id="GO:0005509">
    <property type="term" value="F:calcium ion binding"/>
    <property type="evidence" value="ECO:0007669"/>
    <property type="project" value="UniProtKB-UniRule"/>
</dbReference>
<feature type="non-terminal residue" evidence="15">
    <location>
        <position position="862"/>
    </location>
</feature>
<dbReference type="EMBL" id="VWZC01003417">
    <property type="protein sequence ID" value="NXF59932.1"/>
    <property type="molecule type" value="Genomic_DNA"/>
</dbReference>
<dbReference type="PANTHER" id="PTHR24028">
    <property type="entry name" value="CADHERIN-87A"/>
    <property type="match status" value="1"/>
</dbReference>
<feature type="domain" description="Cadherin" evidence="14">
    <location>
        <begin position="1"/>
        <end position="51"/>
    </location>
</feature>
<reference evidence="15 16" key="1">
    <citation type="submission" date="2019-09" db="EMBL/GenBank/DDBJ databases">
        <title>Bird 10,000 Genomes (B10K) Project - Family phase.</title>
        <authorList>
            <person name="Zhang G."/>
        </authorList>
    </citation>
    <scope>NUCLEOTIDE SEQUENCE [LARGE SCALE GENOMIC DNA]</scope>
    <source>
        <strain evidence="15">B10K-DU-001-07</strain>
        <tissue evidence="15">Muscle</tissue>
    </source>
</reference>
<dbReference type="InterPro" id="IPR020894">
    <property type="entry name" value="Cadherin_CS"/>
</dbReference>
<keyword evidence="4" id="KW-0732">Signal</keyword>
<keyword evidence="5" id="KW-0677">Repeat</keyword>
<dbReference type="PROSITE" id="PS00232">
    <property type="entry name" value="CADHERIN_1"/>
    <property type="match status" value="3"/>
</dbReference>
<dbReference type="FunFam" id="2.60.40.60:FF:000007">
    <property type="entry name" value="Protocadherin alpha 2"/>
    <property type="match status" value="1"/>
</dbReference>
<proteinExistence type="predicted"/>
<name>A0A7K8V2I3_9STRI</name>
<feature type="domain" description="Cadherin" evidence="14">
    <location>
        <begin position="383"/>
        <end position="492"/>
    </location>
</feature>
<feature type="non-terminal residue" evidence="15">
    <location>
        <position position="1"/>
    </location>
</feature>
<dbReference type="SUPFAM" id="SSF49313">
    <property type="entry name" value="Cadherin-like"/>
    <property type="match status" value="5"/>
</dbReference>
<accession>A0A7K8V2I3</accession>
<feature type="domain" description="Cadherin" evidence="14">
    <location>
        <begin position="52"/>
        <end position="162"/>
    </location>
</feature>
<feature type="domain" description="Cadherin" evidence="14">
    <location>
        <begin position="272"/>
        <end position="382"/>
    </location>
</feature>
<feature type="region of interest" description="Disordered" evidence="12">
    <location>
        <begin position="781"/>
        <end position="819"/>
    </location>
</feature>
<evidence type="ECO:0000313" key="16">
    <source>
        <dbReference type="Proteomes" id="UP000542434"/>
    </source>
</evidence>
<keyword evidence="9 13" id="KW-0472">Membrane</keyword>
<protein>
    <submittedName>
        <fullName evidence="15">PCD17 protein</fullName>
    </submittedName>
</protein>
<dbReference type="PANTHER" id="PTHR24028:SF41">
    <property type="entry name" value="PROTOCADHERIN-17"/>
    <property type="match status" value="1"/>
</dbReference>
<evidence type="ECO:0000256" key="2">
    <source>
        <dbReference type="ARBA" id="ARBA00022475"/>
    </source>
</evidence>
<feature type="compositionally biased region" description="Basic and acidic residues" evidence="12">
    <location>
        <begin position="790"/>
        <end position="805"/>
    </location>
</feature>
<evidence type="ECO:0000256" key="9">
    <source>
        <dbReference type="ARBA" id="ARBA00023136"/>
    </source>
</evidence>
<dbReference type="InterPro" id="IPR015919">
    <property type="entry name" value="Cadherin-like_sf"/>
</dbReference>
<dbReference type="GO" id="GO:0005886">
    <property type="term" value="C:plasma membrane"/>
    <property type="evidence" value="ECO:0007669"/>
    <property type="project" value="UniProtKB-SubCell"/>
</dbReference>
<evidence type="ECO:0000256" key="7">
    <source>
        <dbReference type="ARBA" id="ARBA00022889"/>
    </source>
</evidence>
<keyword evidence="10" id="KW-0325">Glycoprotein</keyword>
<evidence type="ECO:0000256" key="5">
    <source>
        <dbReference type="ARBA" id="ARBA00022737"/>
    </source>
</evidence>
<dbReference type="FunFam" id="2.60.40.60:FF:000001">
    <property type="entry name" value="Protocadherin alpha 2"/>
    <property type="match status" value="1"/>
</dbReference>
<evidence type="ECO:0000256" key="6">
    <source>
        <dbReference type="ARBA" id="ARBA00022837"/>
    </source>
</evidence>
<keyword evidence="7" id="KW-0130">Cell adhesion</keyword>
<dbReference type="InterPro" id="IPR050174">
    <property type="entry name" value="Protocadherin/Cadherin-CA"/>
</dbReference>
<keyword evidence="16" id="KW-1185">Reference proteome</keyword>
<evidence type="ECO:0000256" key="3">
    <source>
        <dbReference type="ARBA" id="ARBA00022692"/>
    </source>
</evidence>
<comment type="caution">
    <text evidence="15">The sequence shown here is derived from an EMBL/GenBank/DDBJ whole genome shotgun (WGS) entry which is preliminary data.</text>
</comment>
<dbReference type="SMART" id="SM00112">
    <property type="entry name" value="CA"/>
    <property type="match status" value="5"/>
</dbReference>
<keyword evidence="8 13" id="KW-1133">Transmembrane helix</keyword>
<keyword evidence="6 11" id="KW-0106">Calcium</keyword>
<dbReference type="PROSITE" id="PS50268">
    <property type="entry name" value="CADHERIN_2"/>
    <property type="match status" value="6"/>
</dbReference>
<feature type="transmembrane region" description="Helical" evidence="13">
    <location>
        <begin position="619"/>
        <end position="641"/>
    </location>
</feature>
<keyword evidence="2" id="KW-1003">Cell membrane</keyword>
<evidence type="ECO:0000259" key="14">
    <source>
        <dbReference type="PROSITE" id="PS50268"/>
    </source>
</evidence>
<dbReference type="PRINTS" id="PR00205">
    <property type="entry name" value="CADHERIN"/>
</dbReference>
<evidence type="ECO:0000313" key="15">
    <source>
        <dbReference type="EMBL" id="NXF59932.1"/>
    </source>
</evidence>
<dbReference type="FunFam" id="2.60.40.60:FF:000042">
    <property type="entry name" value="protocadherin-19 isoform X1"/>
    <property type="match status" value="1"/>
</dbReference>
<dbReference type="Gene3D" id="2.60.40.60">
    <property type="entry name" value="Cadherins"/>
    <property type="match status" value="6"/>
</dbReference>
<evidence type="ECO:0000256" key="11">
    <source>
        <dbReference type="PROSITE-ProRule" id="PRU00043"/>
    </source>
</evidence>
<feature type="domain" description="Cadherin" evidence="14">
    <location>
        <begin position="163"/>
        <end position="270"/>
    </location>
</feature>
<dbReference type="InterPro" id="IPR002126">
    <property type="entry name" value="Cadherin-like_dom"/>
</dbReference>